<dbReference type="PROSITE" id="PS50005">
    <property type="entry name" value="TPR"/>
    <property type="match status" value="1"/>
</dbReference>
<dbReference type="EnsemblPlants" id="Pp3c19_15590V3.3">
    <property type="protein sequence ID" value="PAC:32940002.CDS.1"/>
    <property type="gene ID" value="Pp3c19_15590"/>
</dbReference>
<dbReference type="Gene3D" id="2.30.42.10">
    <property type="match status" value="1"/>
</dbReference>
<dbReference type="RefSeq" id="XP_024356511.1">
    <property type="nucleotide sequence ID" value="XM_024500743.2"/>
</dbReference>
<evidence type="ECO:0000259" key="2">
    <source>
        <dbReference type="PROSITE" id="PS50106"/>
    </source>
</evidence>
<dbReference type="Gramene" id="Pp3c19_15590V3.3">
    <property type="protein sequence ID" value="PAC:32940002.CDS.1"/>
    <property type="gene ID" value="Pp3c19_15590"/>
</dbReference>
<dbReference type="EMBL" id="ABEU02000019">
    <property type="protein sequence ID" value="PNR34349.1"/>
    <property type="molecule type" value="Genomic_DNA"/>
</dbReference>
<dbReference type="SUPFAM" id="SSF48452">
    <property type="entry name" value="TPR-like"/>
    <property type="match status" value="1"/>
</dbReference>
<dbReference type="EnsemblPlants" id="Pp3c19_15590V3.2">
    <property type="protein sequence ID" value="PAC:32940001.CDS.1"/>
    <property type="gene ID" value="Pp3c19_15590"/>
</dbReference>
<dbReference type="PROSITE" id="PS50106">
    <property type="entry name" value="PDZ"/>
    <property type="match status" value="1"/>
</dbReference>
<evidence type="ECO:0000313" key="4">
    <source>
        <dbReference type="EnsemblPlants" id="PAC:32940000.CDS.1"/>
    </source>
</evidence>
<dbReference type="PANTHER" id="PTHR47661">
    <property type="entry name" value="PHOSPHOGLUCAN PHOSPHATASE LSF1, CHLOROPLASTIC"/>
    <property type="match status" value="1"/>
</dbReference>
<protein>
    <recommendedName>
        <fullName evidence="2">PDZ domain-containing protein</fullName>
    </recommendedName>
</protein>
<dbReference type="STRING" id="3218.A0A2K1IYJ7"/>
<reference evidence="4" key="3">
    <citation type="submission" date="2020-12" db="UniProtKB">
        <authorList>
            <consortium name="EnsemblPlants"/>
        </authorList>
    </citation>
    <scope>IDENTIFICATION</scope>
</reference>
<dbReference type="InterPro" id="IPR011990">
    <property type="entry name" value="TPR-like_helical_dom_sf"/>
</dbReference>
<dbReference type="InterPro" id="IPR001478">
    <property type="entry name" value="PDZ"/>
</dbReference>
<dbReference type="AlphaFoldDB" id="A0A2K1IYJ7"/>
<dbReference type="InterPro" id="IPR019734">
    <property type="entry name" value="TPR_rpt"/>
</dbReference>
<dbReference type="EnsemblPlants" id="Pp3c19_15590V3.1">
    <property type="protein sequence ID" value="PAC:32940000.CDS.1"/>
    <property type="gene ID" value="Pp3c19_15590"/>
</dbReference>
<proteinExistence type="predicted"/>
<keyword evidence="1" id="KW-0802">TPR repeat</keyword>
<accession>A0A2K1IYJ7</accession>
<dbReference type="FunCoup" id="A0A2K1IYJ7">
    <property type="interactions" value="1765"/>
</dbReference>
<dbReference type="Gramene" id="Pp3c19_15590V3.2">
    <property type="protein sequence ID" value="PAC:32940001.CDS.1"/>
    <property type="gene ID" value="Pp3c19_15590"/>
</dbReference>
<dbReference type="SUPFAM" id="SSF50156">
    <property type="entry name" value="PDZ domain-like"/>
    <property type="match status" value="1"/>
</dbReference>
<dbReference type="GeneID" id="112272708"/>
<dbReference type="CDD" id="cd00136">
    <property type="entry name" value="PDZ_canonical"/>
    <property type="match status" value="1"/>
</dbReference>
<dbReference type="InterPro" id="IPR036034">
    <property type="entry name" value="PDZ_sf"/>
</dbReference>
<evidence type="ECO:0000313" key="3">
    <source>
        <dbReference type="EMBL" id="PNR34349.1"/>
    </source>
</evidence>
<evidence type="ECO:0000256" key="1">
    <source>
        <dbReference type="PROSITE-ProRule" id="PRU00339"/>
    </source>
</evidence>
<dbReference type="PaxDb" id="3218-PP1S20_130V6.2"/>
<dbReference type="OMA" id="NIACCFS"/>
<organism evidence="3">
    <name type="scientific">Physcomitrium patens</name>
    <name type="common">Spreading-leaved earth moss</name>
    <name type="synonym">Physcomitrella patens</name>
    <dbReference type="NCBI Taxonomy" id="3218"/>
    <lineage>
        <taxon>Eukaryota</taxon>
        <taxon>Viridiplantae</taxon>
        <taxon>Streptophyta</taxon>
        <taxon>Embryophyta</taxon>
        <taxon>Bryophyta</taxon>
        <taxon>Bryophytina</taxon>
        <taxon>Bryopsida</taxon>
        <taxon>Funariidae</taxon>
        <taxon>Funariales</taxon>
        <taxon>Funariaceae</taxon>
        <taxon>Physcomitrium</taxon>
    </lineage>
</organism>
<dbReference type="PANTHER" id="PTHR47661:SF3">
    <property type="entry name" value="PROTEIN CONTAINING PDZ DOMAIN, A K-BOX DOMAIN, AND A TPR REGION"/>
    <property type="match status" value="1"/>
</dbReference>
<reference evidence="3 5" key="2">
    <citation type="journal article" date="2018" name="Plant J.">
        <title>The Physcomitrella patens chromosome-scale assembly reveals moss genome structure and evolution.</title>
        <authorList>
            <person name="Lang D."/>
            <person name="Ullrich K.K."/>
            <person name="Murat F."/>
            <person name="Fuchs J."/>
            <person name="Jenkins J."/>
            <person name="Haas F.B."/>
            <person name="Piednoel M."/>
            <person name="Gundlach H."/>
            <person name="Van Bel M."/>
            <person name="Meyberg R."/>
            <person name="Vives C."/>
            <person name="Morata J."/>
            <person name="Symeonidi A."/>
            <person name="Hiss M."/>
            <person name="Muchero W."/>
            <person name="Kamisugi Y."/>
            <person name="Saleh O."/>
            <person name="Blanc G."/>
            <person name="Decker E.L."/>
            <person name="van Gessel N."/>
            <person name="Grimwood J."/>
            <person name="Hayes R.D."/>
            <person name="Graham S.W."/>
            <person name="Gunter L.E."/>
            <person name="McDaniel S.F."/>
            <person name="Hoernstein S.N.W."/>
            <person name="Larsson A."/>
            <person name="Li F.W."/>
            <person name="Perroud P.F."/>
            <person name="Phillips J."/>
            <person name="Ranjan P."/>
            <person name="Rokshar D.S."/>
            <person name="Rothfels C.J."/>
            <person name="Schneider L."/>
            <person name="Shu S."/>
            <person name="Stevenson D.W."/>
            <person name="Thummler F."/>
            <person name="Tillich M."/>
            <person name="Villarreal Aguilar J.C."/>
            <person name="Widiez T."/>
            <person name="Wong G.K."/>
            <person name="Wymore A."/>
            <person name="Zhang Y."/>
            <person name="Zimmer A.D."/>
            <person name="Quatrano R.S."/>
            <person name="Mayer K.F.X."/>
            <person name="Goodstein D."/>
            <person name="Casacuberta J.M."/>
            <person name="Vandepoele K."/>
            <person name="Reski R."/>
            <person name="Cuming A.C."/>
            <person name="Tuskan G.A."/>
            <person name="Maumus F."/>
            <person name="Salse J."/>
            <person name="Schmutz J."/>
            <person name="Rensing S.A."/>
        </authorList>
    </citation>
    <scope>NUCLEOTIDE SEQUENCE [LARGE SCALE GENOMIC DNA]</scope>
    <source>
        <strain evidence="4 5">cv. Gransden 2004</strain>
    </source>
</reference>
<sequence length="337" mass="36665">MASAMVTGSCTAAQVNVVARVVDSPVSSPTVAAVGVQLRHSSYAGAGMQSLKGGSTACETHQRGGRNVAMVVRAMAETSPPSGQPAVKETYEVELEKPWGLRFYKGADGGTYIDAVAPGGSADKSGMFTPGDKVIETSAMFGNEMWPAAEYGRTMYTIRQRVGTLLMRMEKRYGVREDRGATAEQLSAERNAGSIGDGIREIQVQNYLRKQEQKKQREQELDAGLKLYKQGKYEEALGHFESVLGLKPEAREEAVASYNVACCYSKLNQIESGLQALEEAMEAGFDDYKTVREDPDLALLRQSPGFTPLINKYDEPFINENAMNAIKNVFGLFGGKK</sequence>
<feature type="repeat" description="TPR" evidence="1">
    <location>
        <begin position="217"/>
        <end position="250"/>
    </location>
</feature>
<dbReference type="NCBIfam" id="NF047558">
    <property type="entry name" value="TPR_END_plus"/>
    <property type="match status" value="1"/>
</dbReference>
<dbReference type="RefSeq" id="XP_024356510.1">
    <property type="nucleotide sequence ID" value="XM_024500742.2"/>
</dbReference>
<dbReference type="Gene3D" id="1.25.40.10">
    <property type="entry name" value="Tetratricopeptide repeat domain"/>
    <property type="match status" value="1"/>
</dbReference>
<dbReference type="Proteomes" id="UP000006727">
    <property type="component" value="Chromosome 19"/>
</dbReference>
<dbReference type="OrthoDB" id="439127at2759"/>
<gene>
    <name evidence="4" type="primary">LOC112272708</name>
    <name evidence="3" type="ORF">PHYPA_024166</name>
</gene>
<reference evidence="3 5" key="1">
    <citation type="journal article" date="2008" name="Science">
        <title>The Physcomitrella genome reveals evolutionary insights into the conquest of land by plants.</title>
        <authorList>
            <person name="Rensing S."/>
            <person name="Lang D."/>
            <person name="Zimmer A."/>
            <person name="Terry A."/>
            <person name="Salamov A."/>
            <person name="Shapiro H."/>
            <person name="Nishiyama T."/>
            <person name="Perroud P.-F."/>
            <person name="Lindquist E."/>
            <person name="Kamisugi Y."/>
            <person name="Tanahashi T."/>
            <person name="Sakakibara K."/>
            <person name="Fujita T."/>
            <person name="Oishi K."/>
            <person name="Shin-I T."/>
            <person name="Kuroki Y."/>
            <person name="Toyoda A."/>
            <person name="Suzuki Y."/>
            <person name="Hashimoto A."/>
            <person name="Yamaguchi K."/>
            <person name="Sugano A."/>
            <person name="Kohara Y."/>
            <person name="Fujiyama A."/>
            <person name="Anterola A."/>
            <person name="Aoki S."/>
            <person name="Ashton N."/>
            <person name="Barbazuk W.B."/>
            <person name="Barker E."/>
            <person name="Bennetzen J."/>
            <person name="Bezanilla M."/>
            <person name="Blankenship R."/>
            <person name="Cho S.H."/>
            <person name="Dutcher S."/>
            <person name="Estelle M."/>
            <person name="Fawcett J.A."/>
            <person name="Gundlach H."/>
            <person name="Hanada K."/>
            <person name="Heyl A."/>
            <person name="Hicks K.A."/>
            <person name="Hugh J."/>
            <person name="Lohr M."/>
            <person name="Mayer K."/>
            <person name="Melkozernov A."/>
            <person name="Murata T."/>
            <person name="Nelson D."/>
            <person name="Pils B."/>
            <person name="Prigge M."/>
            <person name="Reiss B."/>
            <person name="Renner T."/>
            <person name="Rombauts S."/>
            <person name="Rushton P."/>
            <person name="Sanderfoot A."/>
            <person name="Schween G."/>
            <person name="Shiu S.-H."/>
            <person name="Stueber K."/>
            <person name="Theodoulou F.L."/>
            <person name="Tu H."/>
            <person name="Van de Peer Y."/>
            <person name="Verrier P.J."/>
            <person name="Waters E."/>
            <person name="Wood A."/>
            <person name="Yang L."/>
            <person name="Cove D."/>
            <person name="Cuming A."/>
            <person name="Hasebe M."/>
            <person name="Lucas S."/>
            <person name="Mishler D.B."/>
            <person name="Reski R."/>
            <person name="Grigoriev I."/>
            <person name="Quatrano R.S."/>
            <person name="Boore J.L."/>
        </authorList>
    </citation>
    <scope>NUCLEOTIDE SEQUENCE [LARGE SCALE GENOMIC DNA]</scope>
    <source>
        <strain evidence="4 5">cv. Gransden 2004</strain>
    </source>
</reference>
<keyword evidence="5" id="KW-1185">Reference proteome</keyword>
<feature type="domain" description="PDZ" evidence="2">
    <location>
        <begin position="100"/>
        <end position="138"/>
    </location>
</feature>
<evidence type="ECO:0000313" key="5">
    <source>
        <dbReference type="Proteomes" id="UP000006727"/>
    </source>
</evidence>
<name>A0A2K1IYJ7_PHYPA</name>
<dbReference type="KEGG" id="ppp:112272708"/>
<dbReference type="Gramene" id="Pp3c19_15590V3.1">
    <property type="protein sequence ID" value="PAC:32940000.CDS.1"/>
    <property type="gene ID" value="Pp3c19_15590"/>
</dbReference>